<dbReference type="GO" id="GO:0004640">
    <property type="term" value="F:phosphoribosylanthranilate isomerase activity"/>
    <property type="evidence" value="ECO:0007669"/>
    <property type="project" value="UniProtKB-EC"/>
</dbReference>
<keyword evidence="1" id="KW-0413">Isomerase</keyword>
<comment type="caution">
    <text evidence="1">The sequence shown here is derived from an EMBL/GenBank/DDBJ whole genome shotgun (WGS) entry which is preliminary data.</text>
</comment>
<gene>
    <name evidence="1" type="ORF">C122C_1212</name>
</gene>
<dbReference type="Proteomes" id="UP000199271">
    <property type="component" value="Unassembled WGS sequence"/>
</dbReference>
<dbReference type="InterPro" id="IPR013785">
    <property type="entry name" value="Aldolase_TIM"/>
</dbReference>
<keyword evidence="2" id="KW-1185">Reference proteome</keyword>
<evidence type="ECO:0000313" key="1">
    <source>
        <dbReference type="EMBL" id="CUW05704.1"/>
    </source>
</evidence>
<dbReference type="Gene3D" id="3.20.20.70">
    <property type="entry name" value="Aldolase class I"/>
    <property type="match status" value="1"/>
</dbReference>
<reference evidence="1 2" key="1">
    <citation type="submission" date="2015-12" db="EMBL/GenBank/DDBJ databases">
        <authorList>
            <person name="Andreevskaya M."/>
        </authorList>
    </citation>
    <scope>NUCLEOTIDE SEQUENCE [LARGE SCALE GENOMIC DNA]</scope>
    <source>
        <strain evidence="1 2">C122c</strain>
    </source>
</reference>
<organism evidence="1 2">
    <name type="scientific">Leuconostoc gasicomitatum</name>
    <dbReference type="NCBI Taxonomy" id="115778"/>
    <lineage>
        <taxon>Bacteria</taxon>
        <taxon>Bacillati</taxon>
        <taxon>Bacillota</taxon>
        <taxon>Bacilli</taxon>
        <taxon>Lactobacillales</taxon>
        <taxon>Lactobacillaceae</taxon>
        <taxon>Leuconostoc</taxon>
        <taxon>Leuconostoc gelidum group</taxon>
    </lineage>
</organism>
<dbReference type="EMBL" id="FBSY01000002">
    <property type="protein sequence ID" value="CUW05704.1"/>
    <property type="molecule type" value="Genomic_DNA"/>
</dbReference>
<proteinExistence type="predicted"/>
<protein>
    <submittedName>
        <fullName evidence="1">Phosphoribosylanthranilate isomerase</fullName>
        <ecNumber evidence="1">5.3.1.24</ecNumber>
    </submittedName>
</protein>
<name>A0ABP2B2T4_9LACO</name>
<evidence type="ECO:0000313" key="2">
    <source>
        <dbReference type="Proteomes" id="UP000199271"/>
    </source>
</evidence>
<dbReference type="EC" id="5.3.1.24" evidence="1"/>
<accession>A0ABP2B2T4</accession>
<sequence>MAGIIFAPGQRRTVNLMTALKIRDRLDGNIPLYGVFVNQNVMDMLTFFLLASYKVYNYTVMNPN</sequence>